<dbReference type="AlphaFoldDB" id="A0A0F9F5R1"/>
<evidence type="ECO:0000313" key="1">
    <source>
        <dbReference type="EMBL" id="KKL81633.1"/>
    </source>
</evidence>
<comment type="caution">
    <text evidence="1">The sequence shown here is derived from an EMBL/GenBank/DDBJ whole genome shotgun (WGS) entry which is preliminary data.</text>
</comment>
<sequence>MKYETVPGMTCCQMHRAAHVKIIAGMKTFFHLVPRTPRNVLHFYEILQRQGLTAEAIKAGLSGRCPCGQ</sequence>
<name>A0A0F9F5R1_9ZZZZ</name>
<proteinExistence type="predicted"/>
<gene>
    <name evidence="1" type="ORF">LCGC14_1992860</name>
</gene>
<protein>
    <submittedName>
        <fullName evidence="1">Uncharacterized protein</fullName>
    </submittedName>
</protein>
<organism evidence="1">
    <name type="scientific">marine sediment metagenome</name>
    <dbReference type="NCBI Taxonomy" id="412755"/>
    <lineage>
        <taxon>unclassified sequences</taxon>
        <taxon>metagenomes</taxon>
        <taxon>ecological metagenomes</taxon>
    </lineage>
</organism>
<accession>A0A0F9F5R1</accession>
<dbReference type="EMBL" id="LAZR01022511">
    <property type="protein sequence ID" value="KKL81633.1"/>
    <property type="molecule type" value="Genomic_DNA"/>
</dbReference>
<reference evidence="1" key="1">
    <citation type="journal article" date="2015" name="Nature">
        <title>Complex archaea that bridge the gap between prokaryotes and eukaryotes.</title>
        <authorList>
            <person name="Spang A."/>
            <person name="Saw J.H."/>
            <person name="Jorgensen S.L."/>
            <person name="Zaremba-Niedzwiedzka K."/>
            <person name="Martijn J."/>
            <person name="Lind A.E."/>
            <person name="van Eijk R."/>
            <person name="Schleper C."/>
            <person name="Guy L."/>
            <person name="Ettema T.J."/>
        </authorList>
    </citation>
    <scope>NUCLEOTIDE SEQUENCE</scope>
</reference>